<accession>A0A0R1TQ76</accession>
<reference evidence="2 3" key="1">
    <citation type="journal article" date="2015" name="Genome Announc.">
        <title>Expanding the biotechnology potential of lactobacilli through comparative genomics of 213 strains and associated genera.</title>
        <authorList>
            <person name="Sun Z."/>
            <person name="Harris H.M."/>
            <person name="McCann A."/>
            <person name="Guo C."/>
            <person name="Argimon S."/>
            <person name="Zhang W."/>
            <person name="Yang X."/>
            <person name="Jeffery I.B."/>
            <person name="Cooney J.C."/>
            <person name="Kagawa T.F."/>
            <person name="Liu W."/>
            <person name="Song Y."/>
            <person name="Salvetti E."/>
            <person name="Wrobel A."/>
            <person name="Rasinkangas P."/>
            <person name="Parkhill J."/>
            <person name="Rea M.C."/>
            <person name="O'Sullivan O."/>
            <person name="Ritari J."/>
            <person name="Douillard F.P."/>
            <person name="Paul Ross R."/>
            <person name="Yang R."/>
            <person name="Briner A.E."/>
            <person name="Felis G.E."/>
            <person name="de Vos W.M."/>
            <person name="Barrangou R."/>
            <person name="Klaenhammer T.R."/>
            <person name="Caufield P.W."/>
            <person name="Cui Y."/>
            <person name="Zhang H."/>
            <person name="O'Toole P.W."/>
        </authorList>
    </citation>
    <scope>NUCLEOTIDE SEQUENCE [LARGE SCALE GENOMIC DNA]</scope>
    <source>
        <strain evidence="2 3">DSM 16634</strain>
    </source>
</reference>
<dbReference type="GO" id="GO:0003677">
    <property type="term" value="F:DNA binding"/>
    <property type="evidence" value="ECO:0007669"/>
    <property type="project" value="InterPro"/>
</dbReference>
<feature type="domain" description="HTH cro/C1-type" evidence="1">
    <location>
        <begin position="7"/>
        <end position="63"/>
    </location>
</feature>
<dbReference type="AlphaFoldDB" id="A0A0R1TQ76"/>
<evidence type="ECO:0000259" key="1">
    <source>
        <dbReference type="PROSITE" id="PS50943"/>
    </source>
</evidence>
<sequence>MFFGEKFRILRQDKGLTQTEVATKIMSVQLLSKFERNECGIGAEKLIELLDRLNFFSFELENFSLVTHLDQQLVFLNKLQLLLEKQDLEELQLLATEEKDKYSMDSNFRHQFNAIIVEQRINQYVGLPFEKKRLRS</sequence>
<dbReference type="Gene3D" id="1.25.40.10">
    <property type="entry name" value="Tetratricopeptide repeat domain"/>
    <property type="match status" value="1"/>
</dbReference>
<dbReference type="InterPro" id="IPR011990">
    <property type="entry name" value="TPR-like_helical_dom_sf"/>
</dbReference>
<dbReference type="OrthoDB" id="9805856at2"/>
<protein>
    <recommendedName>
        <fullName evidence="1">HTH cro/C1-type domain-containing protein</fullName>
    </recommendedName>
</protein>
<dbReference type="EMBL" id="AZFT01000053">
    <property type="protein sequence ID" value="KRL83590.1"/>
    <property type="molecule type" value="Genomic_DNA"/>
</dbReference>
<evidence type="ECO:0000313" key="3">
    <source>
        <dbReference type="Proteomes" id="UP000051324"/>
    </source>
</evidence>
<name>A0A0R1TQ76_9LACO</name>
<evidence type="ECO:0000313" key="2">
    <source>
        <dbReference type="EMBL" id="KRL83590.1"/>
    </source>
</evidence>
<dbReference type="PROSITE" id="PS50943">
    <property type="entry name" value="HTH_CROC1"/>
    <property type="match status" value="1"/>
</dbReference>
<dbReference type="CDD" id="cd00093">
    <property type="entry name" value="HTH_XRE"/>
    <property type="match status" value="1"/>
</dbReference>
<dbReference type="PANTHER" id="PTHR37038">
    <property type="entry name" value="TRANSCRIPTIONAL REGULATOR-RELATED"/>
    <property type="match status" value="1"/>
</dbReference>
<dbReference type="SMART" id="SM00530">
    <property type="entry name" value="HTH_XRE"/>
    <property type="match status" value="1"/>
</dbReference>
<dbReference type="RefSeq" id="WP_025087112.1">
    <property type="nucleotide sequence ID" value="NZ_AZFT01000053.1"/>
</dbReference>
<comment type="caution">
    <text evidence="2">The sequence shown here is derived from an EMBL/GenBank/DDBJ whole genome shotgun (WGS) entry which is preliminary data.</text>
</comment>
<dbReference type="InterPro" id="IPR001387">
    <property type="entry name" value="Cro/C1-type_HTH"/>
</dbReference>
<keyword evidence="3" id="KW-1185">Reference proteome</keyword>
<dbReference type="InterPro" id="IPR010982">
    <property type="entry name" value="Lambda_DNA-bd_dom_sf"/>
</dbReference>
<dbReference type="Pfam" id="PF01381">
    <property type="entry name" value="HTH_3"/>
    <property type="match status" value="1"/>
</dbReference>
<dbReference type="SUPFAM" id="SSF47413">
    <property type="entry name" value="lambda repressor-like DNA-binding domains"/>
    <property type="match status" value="1"/>
</dbReference>
<gene>
    <name evidence="2" type="ORF">FC32_GL000844</name>
</gene>
<dbReference type="InterPro" id="IPR053163">
    <property type="entry name" value="HTH-type_regulator_Rgg"/>
</dbReference>
<dbReference type="PATRIC" id="fig|1423724.4.peg.883"/>
<organism evidence="2 3">
    <name type="scientific">Ligilactobacillus apodemi DSM 16634 = JCM 16172</name>
    <dbReference type="NCBI Taxonomy" id="1423724"/>
    <lineage>
        <taxon>Bacteria</taxon>
        <taxon>Bacillati</taxon>
        <taxon>Bacillota</taxon>
        <taxon>Bacilli</taxon>
        <taxon>Lactobacillales</taxon>
        <taxon>Lactobacillaceae</taxon>
        <taxon>Ligilactobacillus</taxon>
    </lineage>
</organism>
<dbReference type="Proteomes" id="UP000051324">
    <property type="component" value="Unassembled WGS sequence"/>
</dbReference>
<dbReference type="STRING" id="1423724.FC32_GL000844"/>
<proteinExistence type="predicted"/>